<dbReference type="Proteomes" id="UP000199708">
    <property type="component" value="Unassembled WGS sequence"/>
</dbReference>
<evidence type="ECO:0000313" key="2">
    <source>
        <dbReference type="EMBL" id="SDF90400.1"/>
    </source>
</evidence>
<proteinExistence type="predicted"/>
<evidence type="ECO:0000256" key="1">
    <source>
        <dbReference type="SAM" id="Phobius"/>
    </source>
</evidence>
<keyword evidence="1" id="KW-1133">Transmembrane helix</keyword>
<dbReference type="AlphaFoldDB" id="A0A1G7PYF6"/>
<evidence type="ECO:0000313" key="3">
    <source>
        <dbReference type="Proteomes" id="UP000199708"/>
    </source>
</evidence>
<gene>
    <name evidence="2" type="ORF">SAMN05421791_101393</name>
</gene>
<sequence>MKKLSYRTKFFTVLAIIFILSLVADFYDLLEVNRYNVSMVVLLLSTLIYASQSHAAIKSVETMLSVSLDYQQRKWWNIEDQYDWEKVRMNKKKWAPIGVGISLIQIVIFLLAGERYFLFQLIIWIMTALTYAHFIRPVKLK</sequence>
<keyword evidence="1" id="KW-0472">Membrane</keyword>
<reference evidence="2 3" key="1">
    <citation type="submission" date="2016-10" db="EMBL/GenBank/DDBJ databases">
        <authorList>
            <person name="de Groot N.N."/>
        </authorList>
    </citation>
    <scope>NUCLEOTIDE SEQUENCE [LARGE SCALE GENOMIC DNA]</scope>
    <source>
        <strain evidence="2 3">ATCC BAA-466</strain>
    </source>
</reference>
<protein>
    <recommendedName>
        <fullName evidence="4">SdpI/YhfL protein family protein</fullName>
    </recommendedName>
</protein>
<keyword evidence="3" id="KW-1185">Reference proteome</keyword>
<feature type="transmembrane region" description="Helical" evidence="1">
    <location>
        <begin position="94"/>
        <end position="111"/>
    </location>
</feature>
<evidence type="ECO:0008006" key="4">
    <source>
        <dbReference type="Google" id="ProtNLM"/>
    </source>
</evidence>
<dbReference type="RefSeq" id="WP_090289083.1">
    <property type="nucleotide sequence ID" value="NZ_FNCK01000001.1"/>
</dbReference>
<accession>A0A1G7PYF6</accession>
<dbReference type="EMBL" id="FNCK01000001">
    <property type="protein sequence ID" value="SDF90400.1"/>
    <property type="molecule type" value="Genomic_DNA"/>
</dbReference>
<feature type="transmembrane region" description="Helical" evidence="1">
    <location>
        <begin position="117"/>
        <end position="135"/>
    </location>
</feature>
<dbReference type="OrthoDB" id="9876184at2"/>
<organism evidence="2 3">
    <name type="scientific">Facklamia miroungae</name>
    <dbReference type="NCBI Taxonomy" id="120956"/>
    <lineage>
        <taxon>Bacteria</taxon>
        <taxon>Bacillati</taxon>
        <taxon>Bacillota</taxon>
        <taxon>Bacilli</taxon>
        <taxon>Lactobacillales</taxon>
        <taxon>Aerococcaceae</taxon>
        <taxon>Facklamia</taxon>
    </lineage>
</organism>
<name>A0A1G7PYF6_9LACT</name>
<keyword evidence="1" id="KW-0812">Transmembrane</keyword>